<gene>
    <name evidence="1" type="ORF">METZ01_LOCUS356647</name>
</gene>
<dbReference type="EMBL" id="UINC01125747">
    <property type="protein sequence ID" value="SVD03793.1"/>
    <property type="molecule type" value="Genomic_DNA"/>
</dbReference>
<accession>A0A382S1Q0</accession>
<proteinExistence type="predicted"/>
<evidence type="ECO:0000313" key="1">
    <source>
        <dbReference type="EMBL" id="SVD03793.1"/>
    </source>
</evidence>
<dbReference type="Gene3D" id="3.40.50.1820">
    <property type="entry name" value="alpha/beta hydrolase"/>
    <property type="match status" value="1"/>
</dbReference>
<sequence length="69" mass="7795">MSKQITSIINISKNLMVPMRDGIKLATDIYRPADKNGIPIKGKYPTILGRTSYDKTNPVIWVKPVAEFF</sequence>
<dbReference type="SUPFAM" id="SSF53474">
    <property type="entry name" value="alpha/beta-Hydrolases"/>
    <property type="match status" value="1"/>
</dbReference>
<reference evidence="1" key="1">
    <citation type="submission" date="2018-05" db="EMBL/GenBank/DDBJ databases">
        <authorList>
            <person name="Lanie J.A."/>
            <person name="Ng W.-L."/>
            <person name="Kazmierczak K.M."/>
            <person name="Andrzejewski T.M."/>
            <person name="Davidsen T.M."/>
            <person name="Wayne K.J."/>
            <person name="Tettelin H."/>
            <person name="Glass J.I."/>
            <person name="Rusch D."/>
            <person name="Podicherti R."/>
            <person name="Tsui H.-C.T."/>
            <person name="Winkler M.E."/>
        </authorList>
    </citation>
    <scope>NUCLEOTIDE SEQUENCE</scope>
</reference>
<dbReference type="AlphaFoldDB" id="A0A382S1Q0"/>
<organism evidence="1">
    <name type="scientific">marine metagenome</name>
    <dbReference type="NCBI Taxonomy" id="408172"/>
    <lineage>
        <taxon>unclassified sequences</taxon>
        <taxon>metagenomes</taxon>
        <taxon>ecological metagenomes</taxon>
    </lineage>
</organism>
<protein>
    <submittedName>
        <fullName evidence="1">Uncharacterized protein</fullName>
    </submittedName>
</protein>
<feature type="non-terminal residue" evidence="1">
    <location>
        <position position="69"/>
    </location>
</feature>
<dbReference type="InterPro" id="IPR029058">
    <property type="entry name" value="AB_hydrolase_fold"/>
</dbReference>
<name>A0A382S1Q0_9ZZZZ</name>